<comment type="caution">
    <text evidence="3">The sequence shown here is derived from an EMBL/GenBank/DDBJ whole genome shotgun (WGS) entry which is preliminary data.</text>
</comment>
<feature type="transmembrane region" description="Helical" evidence="1">
    <location>
        <begin position="175"/>
        <end position="194"/>
    </location>
</feature>
<gene>
    <name evidence="3" type="ORF">EOE67_12465</name>
</gene>
<keyword evidence="1" id="KW-0812">Transmembrane</keyword>
<dbReference type="OrthoDB" id="5767723at2"/>
<keyword evidence="1" id="KW-1133">Transmembrane helix</keyword>
<dbReference type="EMBL" id="SACS01000012">
    <property type="protein sequence ID" value="RVU37116.1"/>
    <property type="molecule type" value="Genomic_DNA"/>
</dbReference>
<protein>
    <recommendedName>
        <fullName evidence="5">PEP-CTERM sorting domain-containing protein</fullName>
    </recommendedName>
</protein>
<evidence type="ECO:0000313" key="3">
    <source>
        <dbReference type="EMBL" id="RVU37116.1"/>
    </source>
</evidence>
<name>A0A437QRI3_9GAMM</name>
<evidence type="ECO:0000313" key="4">
    <source>
        <dbReference type="Proteomes" id="UP000283077"/>
    </source>
</evidence>
<feature type="signal peptide" evidence="2">
    <location>
        <begin position="1"/>
        <end position="26"/>
    </location>
</feature>
<keyword evidence="2" id="KW-0732">Signal</keyword>
<proteinExistence type="predicted"/>
<dbReference type="RefSeq" id="WP_127699408.1">
    <property type="nucleotide sequence ID" value="NZ_SACS01000012.1"/>
</dbReference>
<keyword evidence="1" id="KW-0472">Membrane</keyword>
<dbReference type="Gene3D" id="2.60.40.680">
    <property type="match status" value="1"/>
</dbReference>
<evidence type="ECO:0000256" key="2">
    <source>
        <dbReference type="SAM" id="SignalP"/>
    </source>
</evidence>
<reference evidence="3 4" key="1">
    <citation type="submission" date="2019-01" db="EMBL/GenBank/DDBJ databases">
        <authorList>
            <person name="Chen W.-M."/>
        </authorList>
    </citation>
    <scope>NUCLEOTIDE SEQUENCE [LARGE SCALE GENOMIC DNA]</scope>
    <source>
        <strain evidence="3 4">KYPC3</strain>
    </source>
</reference>
<evidence type="ECO:0008006" key="5">
    <source>
        <dbReference type="Google" id="ProtNLM"/>
    </source>
</evidence>
<organism evidence="3 4">
    <name type="scientific">Rheinheimera riviphila</name>
    <dbReference type="NCBI Taxonomy" id="1834037"/>
    <lineage>
        <taxon>Bacteria</taxon>
        <taxon>Pseudomonadati</taxon>
        <taxon>Pseudomonadota</taxon>
        <taxon>Gammaproteobacteria</taxon>
        <taxon>Chromatiales</taxon>
        <taxon>Chromatiaceae</taxon>
        <taxon>Rheinheimera</taxon>
    </lineage>
</organism>
<sequence length="209" mass="22079">MNILKKAFLPLVLAAASLLCAGQAQAALITIETDKQQYQVGGKVTAFLKLSDASSLISGFFLAMQYQNSALALVNWGHGNSFDDGFGSYQYSAHDAVNGSLALEDYADWAADQAVLAALQLGGFTLAKIEFTALAAGQFSLNLDPSYFGLLTFSGDLLQPEWLDASFDVIAKPSAVPATPAVALMIGGLLLLGAQRRQQQKSEVKAVAN</sequence>
<dbReference type="AlphaFoldDB" id="A0A437QRI3"/>
<dbReference type="GO" id="GO:0030246">
    <property type="term" value="F:carbohydrate binding"/>
    <property type="evidence" value="ECO:0007669"/>
    <property type="project" value="InterPro"/>
</dbReference>
<dbReference type="SUPFAM" id="SSF49384">
    <property type="entry name" value="Carbohydrate-binding domain"/>
    <property type="match status" value="1"/>
</dbReference>
<dbReference type="Proteomes" id="UP000283077">
    <property type="component" value="Unassembled WGS sequence"/>
</dbReference>
<keyword evidence="4" id="KW-1185">Reference proteome</keyword>
<accession>A0A437QRI3</accession>
<feature type="chain" id="PRO_5019225233" description="PEP-CTERM sorting domain-containing protein" evidence="2">
    <location>
        <begin position="27"/>
        <end position="209"/>
    </location>
</feature>
<evidence type="ECO:0000256" key="1">
    <source>
        <dbReference type="SAM" id="Phobius"/>
    </source>
</evidence>
<dbReference type="InterPro" id="IPR008965">
    <property type="entry name" value="CBM2/CBM3_carb-bd_dom_sf"/>
</dbReference>